<keyword evidence="3" id="KW-1185">Reference proteome</keyword>
<feature type="domain" description="DUF2249" evidence="1">
    <location>
        <begin position="13"/>
        <end position="65"/>
    </location>
</feature>
<dbReference type="SUPFAM" id="SSF64307">
    <property type="entry name" value="SirA-like"/>
    <property type="match status" value="1"/>
</dbReference>
<gene>
    <name evidence="2" type="ORF">UC35_05935</name>
</gene>
<evidence type="ECO:0000313" key="3">
    <source>
        <dbReference type="Proteomes" id="UP000070433"/>
    </source>
</evidence>
<dbReference type="AlphaFoldDB" id="A0A127JZ95"/>
<evidence type="ECO:0000313" key="2">
    <source>
        <dbReference type="EMBL" id="AMO25280.1"/>
    </source>
</evidence>
<dbReference type="InterPro" id="IPR018720">
    <property type="entry name" value="DUF2249"/>
</dbReference>
<dbReference type="Pfam" id="PF10006">
    <property type="entry name" value="DUF2249"/>
    <property type="match status" value="1"/>
</dbReference>
<organism evidence="2 3">
    <name type="scientific">Ramlibacter tataouinensis</name>
    <dbReference type="NCBI Taxonomy" id="94132"/>
    <lineage>
        <taxon>Bacteria</taxon>
        <taxon>Pseudomonadati</taxon>
        <taxon>Pseudomonadota</taxon>
        <taxon>Betaproteobacteria</taxon>
        <taxon>Burkholderiales</taxon>
        <taxon>Comamonadaceae</taxon>
        <taxon>Ramlibacter</taxon>
    </lineage>
</organism>
<protein>
    <recommendedName>
        <fullName evidence="1">DUF2249 domain-containing protein</fullName>
    </recommendedName>
</protein>
<evidence type="ECO:0000259" key="1">
    <source>
        <dbReference type="Pfam" id="PF10006"/>
    </source>
</evidence>
<name>A0A127JZ95_9BURK</name>
<accession>A0A127JZ95</accession>
<dbReference type="Proteomes" id="UP000070433">
    <property type="component" value="Chromosome"/>
</dbReference>
<proteinExistence type="predicted"/>
<reference evidence="2 3" key="1">
    <citation type="journal article" date="2014" name="Int. J. Syst. Evol. Microbiol.">
        <title>Ramlibacter solisilvae sp. nov., isolated from forest soil, and emended description of the genus Ramlibacter.</title>
        <authorList>
            <person name="Lee H.J."/>
            <person name="Lee S.H."/>
            <person name="Lee S.S."/>
            <person name="Lee J.S."/>
            <person name="Kim Y."/>
            <person name="Kim S.C."/>
            <person name="Jeon C.O."/>
        </authorList>
    </citation>
    <scope>NUCLEOTIDE SEQUENCE [LARGE SCALE GENOMIC DNA]</scope>
    <source>
        <strain evidence="2 3">5-10</strain>
    </source>
</reference>
<dbReference type="EMBL" id="CP010951">
    <property type="protein sequence ID" value="AMO25280.1"/>
    <property type="molecule type" value="Genomic_DNA"/>
</dbReference>
<dbReference type="InterPro" id="IPR036868">
    <property type="entry name" value="TusA-like_sf"/>
</dbReference>
<sequence length="80" mass="8880">MAPAWLEDGIAHIDVRSLPPPEPLVAILRRIRELRTGDSLIVHHNRVPVLLFPELAEIGWEAEQIPAPAGEVRLLLRAAP</sequence>